<reference evidence="2 4" key="2">
    <citation type="submission" date="2018-10" db="EMBL/GenBank/DDBJ databases">
        <title>Genomic Encyclopedia of Type Strains, Phase IV (KMG-IV): sequencing the most valuable type-strain genomes for metagenomic binning, comparative biology and taxonomic classification.</title>
        <authorList>
            <person name="Goeker M."/>
        </authorList>
    </citation>
    <scope>NUCLEOTIDE SEQUENCE [LARGE SCALE GENOMIC DNA]</scope>
    <source>
        <strain evidence="2 4">DSM 19791</strain>
    </source>
</reference>
<dbReference type="KEGG" id="smic:SmB9_02780"/>
<gene>
    <name evidence="2" type="ORF">DFR51_2076</name>
    <name evidence="1" type="ORF">SmB9_02780</name>
</gene>
<evidence type="ECO:0000313" key="4">
    <source>
        <dbReference type="Proteomes" id="UP000276029"/>
    </source>
</evidence>
<keyword evidence="4" id="KW-1185">Reference proteome</keyword>
<dbReference type="RefSeq" id="WP_121050686.1">
    <property type="nucleotide sequence ID" value="NZ_AP018711.1"/>
</dbReference>
<organism evidence="1 3">
    <name type="scientific">Sphingosinicella microcystinivorans</name>
    <dbReference type="NCBI Taxonomy" id="335406"/>
    <lineage>
        <taxon>Bacteria</taxon>
        <taxon>Pseudomonadati</taxon>
        <taxon>Pseudomonadota</taxon>
        <taxon>Alphaproteobacteria</taxon>
        <taxon>Sphingomonadales</taxon>
        <taxon>Sphingosinicellaceae</taxon>
        <taxon>Sphingosinicella</taxon>
    </lineage>
</organism>
<dbReference type="EMBL" id="AP018711">
    <property type="protein sequence ID" value="BBE32620.1"/>
    <property type="molecule type" value="Genomic_DNA"/>
</dbReference>
<accession>A0AAD1FZJ4</accession>
<evidence type="ECO:0000313" key="2">
    <source>
        <dbReference type="EMBL" id="RKS88865.1"/>
    </source>
</evidence>
<evidence type="ECO:0000313" key="3">
    <source>
        <dbReference type="Proteomes" id="UP000275727"/>
    </source>
</evidence>
<dbReference type="Proteomes" id="UP000275727">
    <property type="component" value="Chromosome"/>
</dbReference>
<dbReference type="AlphaFoldDB" id="A0AAD1FZJ4"/>
<dbReference type="Proteomes" id="UP000276029">
    <property type="component" value="Unassembled WGS sequence"/>
</dbReference>
<reference evidence="1 3" key="1">
    <citation type="submission" date="2018-06" db="EMBL/GenBank/DDBJ databases">
        <title>Complete Genome Sequence of the Microcystin-Degrading Bacterium Sphingosinicella microcystinivorans Strain B-9.</title>
        <authorList>
            <person name="Jin H."/>
            <person name="Nishizawa T."/>
            <person name="Guo Y."/>
            <person name="Nishizawa A."/>
            <person name="Park H."/>
            <person name="Kato H."/>
            <person name="Tsuji K."/>
            <person name="Harada K."/>
        </authorList>
    </citation>
    <scope>NUCLEOTIDE SEQUENCE [LARGE SCALE GENOMIC DNA]</scope>
    <source>
        <strain evidence="1 3">B9</strain>
    </source>
</reference>
<sequence length="93" mass="10840">MDLNRLLRQEQIAIMRRDAAIEPRLLAQYEAEIHRLGRRLDSHAYPHRHFPDRRQRPSAAKLSLMRWDDDGGAIVAKPRKAFANQVRSDKIGT</sequence>
<name>A0AAD1FZJ4_SPHMI</name>
<evidence type="ECO:0000313" key="1">
    <source>
        <dbReference type="EMBL" id="BBE32620.1"/>
    </source>
</evidence>
<proteinExistence type="predicted"/>
<protein>
    <submittedName>
        <fullName evidence="1">Uncharacterized protein</fullName>
    </submittedName>
</protein>
<dbReference type="EMBL" id="RBWX01000008">
    <property type="protein sequence ID" value="RKS88865.1"/>
    <property type="molecule type" value="Genomic_DNA"/>
</dbReference>